<dbReference type="KEGG" id="ptrh:RsTaC01_0094"/>
<dbReference type="GO" id="GO:0008483">
    <property type="term" value="F:transaminase activity"/>
    <property type="evidence" value="ECO:0007669"/>
    <property type="project" value="UniProtKB-KW"/>
</dbReference>
<dbReference type="EMBL" id="AP027925">
    <property type="protein sequence ID" value="BED92390.1"/>
    <property type="molecule type" value="Genomic_DNA"/>
</dbReference>
<organism evidence="8">
    <name type="scientific">Candidatus Paraimprobicoccus trichonymphae</name>
    <dbReference type="NCBI Taxonomy" id="3033793"/>
    <lineage>
        <taxon>Bacteria</taxon>
        <taxon>Bacillati</taxon>
        <taxon>Bacillota</taxon>
        <taxon>Clostridia</taxon>
        <taxon>Candidatus Paraimprobicoccus</taxon>
    </lineage>
</organism>
<evidence type="ECO:0000256" key="4">
    <source>
        <dbReference type="ARBA" id="ARBA00022898"/>
    </source>
</evidence>
<sequence>MIYLDNAATTYPKPNQVYNRMSYAIKKFGANPGRSGHDMSIESGKEVESCREIIKSLFNAKNVKDVVFTLNCTYAINLILKGLLKPGDHVVVSCLEHNAVMRPLKKLESLDITSSVVKIYPEDNNRTLDSFRRNINSKTALIVCMHASNVWGIKLPIERISALAKIYKIPILIDAAQTAGVIPIDIQKLGIDYLCMAGHKGLYGPMGTGILITSNADKLDTIIEGGTGTSSMEFCQPKEMPKKLESGTPNVVGISGLKAGVEFVKKLGIRNILNHEMSLINYLYYNLKKMSKIILYTSKPNADKFVPVLSFNIRGYISDEIGDILNKYNIAARTGLHCSPAAHNFFGTLSIGAVRVAPSIFTQKSDIDKLLNVINLIRIKS</sequence>
<comment type="catalytic activity">
    <reaction evidence="5">
        <text>(sulfur carrier)-H + L-cysteine = (sulfur carrier)-SH + L-alanine</text>
        <dbReference type="Rhea" id="RHEA:43892"/>
        <dbReference type="Rhea" id="RHEA-COMP:14737"/>
        <dbReference type="Rhea" id="RHEA-COMP:14739"/>
        <dbReference type="ChEBI" id="CHEBI:29917"/>
        <dbReference type="ChEBI" id="CHEBI:35235"/>
        <dbReference type="ChEBI" id="CHEBI:57972"/>
        <dbReference type="ChEBI" id="CHEBI:64428"/>
        <dbReference type="EC" id="2.8.1.7"/>
    </reaction>
</comment>
<evidence type="ECO:0000256" key="6">
    <source>
        <dbReference type="RuleBase" id="RU004504"/>
    </source>
</evidence>
<evidence type="ECO:0000259" key="7">
    <source>
        <dbReference type="Pfam" id="PF00266"/>
    </source>
</evidence>
<reference evidence="8" key="1">
    <citation type="journal article" date="2023" name="ISME J.">
        <title>Emergence of putative energy parasites within Clostridia revealed by genome analysis of a novel endosymbiotic clade.</title>
        <authorList>
            <person name="Takahashi K."/>
            <person name="Kuwahara H."/>
            <person name="Horikawa Y."/>
            <person name="Izawa K."/>
            <person name="Kato D."/>
            <person name="Inagaki T."/>
            <person name="Yuki M."/>
            <person name="Ohkuma M."/>
            <person name="Hongoh Y."/>
        </authorList>
    </citation>
    <scope>NUCLEOTIDE SEQUENCE</scope>
    <source>
        <strain evidence="8">RsTa-C01</strain>
    </source>
</reference>
<dbReference type="PANTHER" id="PTHR43586:SF4">
    <property type="entry name" value="ISOPENICILLIN N EPIMERASE"/>
    <property type="match status" value="1"/>
</dbReference>
<dbReference type="Pfam" id="PF00266">
    <property type="entry name" value="Aminotran_5"/>
    <property type="match status" value="1"/>
</dbReference>
<keyword evidence="8" id="KW-0032">Aminotransferase</keyword>
<dbReference type="InterPro" id="IPR015424">
    <property type="entry name" value="PyrdxlP-dep_Trfase"/>
</dbReference>
<comment type="cofactor">
    <cofactor evidence="1 6">
        <name>pyridoxal 5'-phosphate</name>
        <dbReference type="ChEBI" id="CHEBI:597326"/>
    </cofactor>
</comment>
<dbReference type="InterPro" id="IPR015422">
    <property type="entry name" value="PyrdxlP-dep_Trfase_small"/>
</dbReference>
<dbReference type="PIRSF" id="PIRSF005572">
    <property type="entry name" value="NifS"/>
    <property type="match status" value="1"/>
</dbReference>
<dbReference type="EC" id="2.8.1.7" evidence="3"/>
<dbReference type="Proteomes" id="UP001335720">
    <property type="component" value="Chromosome"/>
</dbReference>
<dbReference type="PROSITE" id="PS00595">
    <property type="entry name" value="AA_TRANSFER_CLASS_5"/>
    <property type="match status" value="1"/>
</dbReference>
<dbReference type="GO" id="GO:0031071">
    <property type="term" value="F:cysteine desulfurase activity"/>
    <property type="evidence" value="ECO:0007669"/>
    <property type="project" value="UniProtKB-EC"/>
</dbReference>
<gene>
    <name evidence="8" type="ORF">RsTaC01_0094</name>
</gene>
<feature type="domain" description="Aminotransferase class V" evidence="7">
    <location>
        <begin position="2"/>
        <end position="370"/>
    </location>
</feature>
<dbReference type="Gene3D" id="3.90.1150.10">
    <property type="entry name" value="Aspartate Aminotransferase, domain 1"/>
    <property type="match status" value="1"/>
</dbReference>
<dbReference type="InterPro" id="IPR010969">
    <property type="entry name" value="Cys_dSase-rel_unknwn_funct"/>
</dbReference>
<protein>
    <recommendedName>
        <fullName evidence="3">cysteine desulfurase</fullName>
        <ecNumber evidence="3">2.8.1.7</ecNumber>
    </recommendedName>
</protein>
<name>A0AA48IBE3_9FIRM</name>
<dbReference type="Gene3D" id="3.40.640.10">
    <property type="entry name" value="Type I PLP-dependent aspartate aminotransferase-like (Major domain)"/>
    <property type="match status" value="1"/>
</dbReference>
<dbReference type="SUPFAM" id="SSF53383">
    <property type="entry name" value="PLP-dependent transferases"/>
    <property type="match status" value="1"/>
</dbReference>
<dbReference type="AlphaFoldDB" id="A0AA48IBE3"/>
<evidence type="ECO:0000256" key="2">
    <source>
        <dbReference type="ARBA" id="ARBA00010447"/>
    </source>
</evidence>
<proteinExistence type="inferred from homology"/>
<dbReference type="InterPro" id="IPR020578">
    <property type="entry name" value="Aminotrans_V_PyrdxlP_BS"/>
</dbReference>
<keyword evidence="8" id="KW-0808">Transferase</keyword>
<dbReference type="InterPro" id="IPR015421">
    <property type="entry name" value="PyrdxlP-dep_Trfase_major"/>
</dbReference>
<evidence type="ECO:0000313" key="8">
    <source>
        <dbReference type="EMBL" id="BED92390.1"/>
    </source>
</evidence>
<dbReference type="InterPro" id="IPR016454">
    <property type="entry name" value="Cysteine_dSase"/>
</dbReference>
<dbReference type="PANTHER" id="PTHR43586">
    <property type="entry name" value="CYSTEINE DESULFURASE"/>
    <property type="match status" value="1"/>
</dbReference>
<evidence type="ECO:0000256" key="5">
    <source>
        <dbReference type="ARBA" id="ARBA00050776"/>
    </source>
</evidence>
<dbReference type="NCBIfam" id="TIGR01977">
    <property type="entry name" value="am_tr_V_EF2568"/>
    <property type="match status" value="1"/>
</dbReference>
<dbReference type="InterPro" id="IPR000192">
    <property type="entry name" value="Aminotrans_V_dom"/>
</dbReference>
<accession>A0AA48IBE3</accession>
<comment type="similarity">
    <text evidence="2">Belongs to the class-V pyridoxal-phosphate-dependent aminotransferase family. Csd subfamily.</text>
</comment>
<keyword evidence="4" id="KW-0663">Pyridoxal phosphate</keyword>
<evidence type="ECO:0000256" key="1">
    <source>
        <dbReference type="ARBA" id="ARBA00001933"/>
    </source>
</evidence>
<evidence type="ECO:0000256" key="3">
    <source>
        <dbReference type="ARBA" id="ARBA00012239"/>
    </source>
</evidence>